<keyword evidence="6 7" id="KW-0234">DNA repair</keyword>
<comment type="caution">
    <text evidence="9">The sequence shown here is derived from an EMBL/GenBank/DDBJ whole genome shotgun (WGS) entry which is preliminary data.</text>
</comment>
<comment type="similarity">
    <text evidence="7">Belongs to the RecR family.</text>
</comment>
<dbReference type="HAMAP" id="MF_00017">
    <property type="entry name" value="RecR"/>
    <property type="match status" value="1"/>
</dbReference>
<dbReference type="Pfam" id="PF13662">
    <property type="entry name" value="Toprim_4"/>
    <property type="match status" value="1"/>
</dbReference>
<evidence type="ECO:0000313" key="9">
    <source>
        <dbReference type="EMBL" id="MDC4183619.1"/>
    </source>
</evidence>
<keyword evidence="2 7" id="KW-0227">DNA damage</keyword>
<evidence type="ECO:0000256" key="7">
    <source>
        <dbReference type="HAMAP-Rule" id="MF_00017"/>
    </source>
</evidence>
<reference evidence="9" key="1">
    <citation type="submission" date="2021-11" db="EMBL/GenBank/DDBJ databases">
        <title>Description of Mycoplasma bradburyaesp. nov.from sea birds: a tribute to a great mycoplasmologist.</title>
        <authorList>
            <person name="Ramirez A.S."/>
            <person name="Poveda C."/>
            <person name="Suarez-Perez A."/>
            <person name="Rosales R.S."/>
            <person name="Dijkman R."/>
            <person name="Feberwee A."/>
            <person name="Spergser J."/>
            <person name="Szostak M.P."/>
            <person name="Ressel L."/>
            <person name="Calabuig P."/>
            <person name="Catania S."/>
            <person name="Gobbo F."/>
            <person name="Timofte D."/>
            <person name="Poveda J.B."/>
        </authorList>
    </citation>
    <scope>NUCLEOTIDE SEQUENCE</scope>
    <source>
        <strain evidence="9">T264</strain>
    </source>
</reference>
<dbReference type="GO" id="GO:0006310">
    <property type="term" value="P:DNA recombination"/>
    <property type="evidence" value="ECO:0007669"/>
    <property type="project" value="UniProtKB-UniRule"/>
</dbReference>
<dbReference type="CDD" id="cd01025">
    <property type="entry name" value="TOPRIM_recR"/>
    <property type="match status" value="1"/>
</dbReference>
<dbReference type="GO" id="GO:0008270">
    <property type="term" value="F:zinc ion binding"/>
    <property type="evidence" value="ECO:0007669"/>
    <property type="project" value="UniProtKB-KW"/>
</dbReference>
<keyword evidence="4 7" id="KW-0862">Zinc</keyword>
<evidence type="ECO:0000256" key="4">
    <source>
        <dbReference type="ARBA" id="ARBA00022833"/>
    </source>
</evidence>
<name>A0AAW6HPH4_9MOLU</name>
<dbReference type="EMBL" id="JAJHZP010000015">
    <property type="protein sequence ID" value="MDC4183619.1"/>
    <property type="molecule type" value="Genomic_DNA"/>
</dbReference>
<evidence type="ECO:0000256" key="2">
    <source>
        <dbReference type="ARBA" id="ARBA00022763"/>
    </source>
</evidence>
<accession>A0AAW6HPH4</accession>
<sequence>MASDLNLNEFNNLIEQISDLPKISSKHAKKIVQHLMMKSDRYVYDLIDAMKRAKLSIKICRLCQAWSNDSICSICSDDSRNQDELCIISFFDDLNIIEEAQAYNGKYFILNHEISSKNKKIIQEINFDLLLERIEKENIKKVVIATNFTQDGQTTANYIQLLLANYDLSIYRLGMGLPYNSSIDYADTFSLKSAFENKKLIKEKK</sequence>
<dbReference type="NCBIfam" id="TIGR00615">
    <property type="entry name" value="recR"/>
    <property type="match status" value="1"/>
</dbReference>
<protein>
    <recommendedName>
        <fullName evidence="7">Recombination protein RecR</fullName>
    </recommendedName>
</protein>
<keyword evidence="1 7" id="KW-0479">Metal-binding</keyword>
<dbReference type="InterPro" id="IPR000093">
    <property type="entry name" value="DNA_Rcmb_RecR"/>
</dbReference>
<dbReference type="InterPro" id="IPR015967">
    <property type="entry name" value="Rcmb_RecR_Znf"/>
</dbReference>
<comment type="function">
    <text evidence="7">May play a role in DNA repair. It seems to be involved in an RecBC-independent recombinational process of DNA repair. It may act with RecF and RecO.</text>
</comment>
<dbReference type="SUPFAM" id="SSF111304">
    <property type="entry name" value="Recombination protein RecR"/>
    <property type="match status" value="1"/>
</dbReference>
<dbReference type="GO" id="GO:0003677">
    <property type="term" value="F:DNA binding"/>
    <property type="evidence" value="ECO:0007669"/>
    <property type="project" value="UniProtKB-UniRule"/>
</dbReference>
<dbReference type="PANTHER" id="PTHR30446:SF0">
    <property type="entry name" value="RECOMBINATION PROTEIN RECR"/>
    <property type="match status" value="1"/>
</dbReference>
<evidence type="ECO:0000256" key="3">
    <source>
        <dbReference type="ARBA" id="ARBA00022771"/>
    </source>
</evidence>
<evidence type="ECO:0000256" key="6">
    <source>
        <dbReference type="ARBA" id="ARBA00023204"/>
    </source>
</evidence>
<dbReference type="PROSITE" id="PS01300">
    <property type="entry name" value="RECR"/>
    <property type="match status" value="1"/>
</dbReference>
<feature type="zinc finger region" description="C4-type" evidence="7">
    <location>
        <begin position="60"/>
        <end position="75"/>
    </location>
</feature>
<dbReference type="InterPro" id="IPR034137">
    <property type="entry name" value="TOPRIM_RecR"/>
</dbReference>
<organism evidence="9 10">
    <name type="scientific">Mycoplasma bradburyae</name>
    <dbReference type="NCBI Taxonomy" id="2963128"/>
    <lineage>
        <taxon>Bacteria</taxon>
        <taxon>Bacillati</taxon>
        <taxon>Mycoplasmatota</taxon>
        <taxon>Mollicutes</taxon>
        <taxon>Mycoplasmataceae</taxon>
        <taxon>Mycoplasma</taxon>
    </lineage>
</organism>
<dbReference type="AlphaFoldDB" id="A0AAW6HPH4"/>
<evidence type="ECO:0000259" key="8">
    <source>
        <dbReference type="PROSITE" id="PS50880"/>
    </source>
</evidence>
<dbReference type="Gene3D" id="1.10.8.420">
    <property type="entry name" value="RecR Domain 1"/>
    <property type="match status" value="1"/>
</dbReference>
<dbReference type="GO" id="GO:0006281">
    <property type="term" value="P:DNA repair"/>
    <property type="evidence" value="ECO:0007669"/>
    <property type="project" value="UniProtKB-UniRule"/>
</dbReference>
<keyword evidence="5 7" id="KW-0233">DNA recombination</keyword>
<dbReference type="PROSITE" id="PS50880">
    <property type="entry name" value="TOPRIM"/>
    <property type="match status" value="1"/>
</dbReference>
<feature type="domain" description="Toprim" evidence="8">
    <location>
        <begin position="83"/>
        <end position="178"/>
    </location>
</feature>
<dbReference type="Gene3D" id="3.40.1360.10">
    <property type="match status" value="1"/>
</dbReference>
<dbReference type="RefSeq" id="WP_255045910.1">
    <property type="nucleotide sequence ID" value="NZ_CP101415.1"/>
</dbReference>
<gene>
    <name evidence="7 9" type="primary">recR</name>
    <name evidence="9" type="ORF">LNO71_03140</name>
</gene>
<evidence type="ECO:0000256" key="1">
    <source>
        <dbReference type="ARBA" id="ARBA00022723"/>
    </source>
</evidence>
<dbReference type="Proteomes" id="UP001216384">
    <property type="component" value="Unassembled WGS sequence"/>
</dbReference>
<proteinExistence type="inferred from homology"/>
<dbReference type="InterPro" id="IPR006171">
    <property type="entry name" value="TOPRIM_dom"/>
</dbReference>
<dbReference type="PANTHER" id="PTHR30446">
    <property type="entry name" value="RECOMBINATION PROTEIN RECR"/>
    <property type="match status" value="1"/>
</dbReference>
<dbReference type="InterPro" id="IPR023627">
    <property type="entry name" value="Rcmb_RecR"/>
</dbReference>
<evidence type="ECO:0000313" key="10">
    <source>
        <dbReference type="Proteomes" id="UP001216384"/>
    </source>
</evidence>
<keyword evidence="3 7" id="KW-0863">Zinc-finger</keyword>
<evidence type="ECO:0000256" key="5">
    <source>
        <dbReference type="ARBA" id="ARBA00023172"/>
    </source>
</evidence>